<sequence length="274" mass="29719">MFNWGDRTYLMGVLNVTPDSFSDGGEFDTLADALAQARYLIAAGADILDIGGQSTRPGSAEISLQEELDRVVPIVQRLRDGQDAHPTIPISVDTTKAAVAKAAVAAGANIINDISAATFDPEMLPTVAQLGVPIILMHIRGTPQTMQQMTDYRDLIGEIYEFLASRIADAIAAGIKREKIIIDPGIGFAKTYQQNIEILRRLAEFRALGCPILVGPSRKSFIGHILDRPDPKQRVWGTGAACCGAIAFGADILRVHDVKEMRDVCRVADAIFRF</sequence>
<evidence type="ECO:0000256" key="6">
    <source>
        <dbReference type="ARBA" id="ARBA00016919"/>
    </source>
</evidence>
<keyword evidence="15" id="KW-1185">Reference proteome</keyword>
<reference evidence="14" key="2">
    <citation type="submission" date="2020-08" db="EMBL/GenBank/DDBJ databases">
        <authorList>
            <person name="Chen M."/>
            <person name="Teng W."/>
            <person name="Zhao L."/>
            <person name="Hu C."/>
            <person name="Zhou Y."/>
            <person name="Han B."/>
            <person name="Song L."/>
            <person name="Shu W."/>
        </authorList>
    </citation>
    <scope>NUCLEOTIDE SEQUENCE</scope>
    <source>
        <strain evidence="14">FACHB-1375</strain>
    </source>
</reference>
<keyword evidence="8 12" id="KW-0479">Metal-binding</keyword>
<dbReference type="PANTHER" id="PTHR20941">
    <property type="entry name" value="FOLATE SYNTHESIS PROTEINS"/>
    <property type="match status" value="1"/>
</dbReference>
<comment type="pathway">
    <text evidence="3 12">Cofactor biosynthesis; tetrahydrofolate biosynthesis; 7,8-dihydrofolate from 2-amino-4-hydroxy-6-hydroxymethyl-7,8-dihydropteridine diphosphate and 4-aminobenzoate: step 1/2.</text>
</comment>
<comment type="caution">
    <text evidence="14">The sequence shown here is derived from an EMBL/GenBank/DDBJ whole genome shotgun (WGS) entry which is preliminary data.</text>
</comment>
<evidence type="ECO:0000256" key="1">
    <source>
        <dbReference type="ARBA" id="ARBA00000012"/>
    </source>
</evidence>
<evidence type="ECO:0000256" key="7">
    <source>
        <dbReference type="ARBA" id="ARBA00022679"/>
    </source>
</evidence>
<dbReference type="GO" id="GO:0046872">
    <property type="term" value="F:metal ion binding"/>
    <property type="evidence" value="ECO:0007669"/>
    <property type="project" value="UniProtKB-KW"/>
</dbReference>
<dbReference type="CDD" id="cd00739">
    <property type="entry name" value="DHPS"/>
    <property type="match status" value="1"/>
</dbReference>
<evidence type="ECO:0000313" key="15">
    <source>
        <dbReference type="Proteomes" id="UP000641646"/>
    </source>
</evidence>
<evidence type="ECO:0000256" key="12">
    <source>
        <dbReference type="RuleBase" id="RU361205"/>
    </source>
</evidence>
<dbReference type="GO" id="GO:0005829">
    <property type="term" value="C:cytosol"/>
    <property type="evidence" value="ECO:0007669"/>
    <property type="project" value="TreeGrafter"/>
</dbReference>
<evidence type="ECO:0000256" key="8">
    <source>
        <dbReference type="ARBA" id="ARBA00022723"/>
    </source>
</evidence>
<comment type="function">
    <text evidence="12">Catalyzes the condensation of para-aminobenzoate (pABA) with 6-hydroxymethyl-7,8-dihydropterin diphosphate (DHPt-PP) to form 7,8-dihydropteroate (H2Pte), the immediate precursor of folate derivatives.</text>
</comment>
<dbReference type="PROSITE" id="PS50972">
    <property type="entry name" value="PTERIN_BINDING"/>
    <property type="match status" value="1"/>
</dbReference>
<dbReference type="InterPro" id="IPR000489">
    <property type="entry name" value="Pterin-binding_dom"/>
</dbReference>
<dbReference type="NCBIfam" id="TIGR01496">
    <property type="entry name" value="DHPS"/>
    <property type="match status" value="1"/>
</dbReference>
<protein>
    <recommendedName>
        <fullName evidence="6 12">Dihydropteroate synthase</fullName>
        <shortName evidence="12">DHPS</shortName>
        <ecNumber evidence="5 12">2.5.1.15</ecNumber>
    </recommendedName>
    <alternativeName>
        <fullName evidence="11 12">Dihydropteroate pyrophosphorylase</fullName>
    </alternativeName>
</protein>
<gene>
    <name evidence="14" type="primary">folP</name>
    <name evidence="14" type="ORF">H6G03_25395</name>
</gene>
<dbReference type="RefSeq" id="WP_190470589.1">
    <property type="nucleotide sequence ID" value="NZ_JACJPW010000080.1"/>
</dbReference>
<comment type="cofactor">
    <cofactor evidence="2 12">
        <name>Mg(2+)</name>
        <dbReference type="ChEBI" id="CHEBI:18420"/>
    </cofactor>
</comment>
<dbReference type="PROSITE" id="PS00793">
    <property type="entry name" value="DHPS_2"/>
    <property type="match status" value="1"/>
</dbReference>
<comment type="similarity">
    <text evidence="4 12">Belongs to the DHPS family.</text>
</comment>
<dbReference type="Gene3D" id="3.20.20.20">
    <property type="entry name" value="Dihydropteroate synthase-like"/>
    <property type="match status" value="1"/>
</dbReference>
<feature type="domain" description="Pterin-binding" evidence="13">
    <location>
        <begin position="8"/>
        <end position="266"/>
    </location>
</feature>
<evidence type="ECO:0000256" key="2">
    <source>
        <dbReference type="ARBA" id="ARBA00001946"/>
    </source>
</evidence>
<evidence type="ECO:0000313" key="14">
    <source>
        <dbReference type="EMBL" id="MBD2184362.1"/>
    </source>
</evidence>
<proteinExistence type="inferred from homology"/>
<dbReference type="InterPro" id="IPR045031">
    <property type="entry name" value="DHP_synth-like"/>
</dbReference>
<dbReference type="InterPro" id="IPR006390">
    <property type="entry name" value="DHP_synth_dom"/>
</dbReference>
<keyword evidence="9 12" id="KW-0460">Magnesium</keyword>
<organism evidence="14 15">
    <name type="scientific">Aerosakkonema funiforme FACHB-1375</name>
    <dbReference type="NCBI Taxonomy" id="2949571"/>
    <lineage>
        <taxon>Bacteria</taxon>
        <taxon>Bacillati</taxon>
        <taxon>Cyanobacteriota</taxon>
        <taxon>Cyanophyceae</taxon>
        <taxon>Oscillatoriophycideae</taxon>
        <taxon>Aerosakkonematales</taxon>
        <taxon>Aerosakkonemataceae</taxon>
        <taxon>Aerosakkonema</taxon>
    </lineage>
</organism>
<dbReference type="GO" id="GO:0004156">
    <property type="term" value="F:dihydropteroate synthase activity"/>
    <property type="evidence" value="ECO:0007669"/>
    <property type="project" value="UniProtKB-EC"/>
</dbReference>
<dbReference type="GO" id="GO:0046656">
    <property type="term" value="P:folic acid biosynthetic process"/>
    <property type="evidence" value="ECO:0007669"/>
    <property type="project" value="UniProtKB-KW"/>
</dbReference>
<evidence type="ECO:0000259" key="13">
    <source>
        <dbReference type="PROSITE" id="PS50972"/>
    </source>
</evidence>
<keyword evidence="7 12" id="KW-0808">Transferase</keyword>
<dbReference type="EMBL" id="JACJPW010000080">
    <property type="protein sequence ID" value="MBD2184362.1"/>
    <property type="molecule type" value="Genomic_DNA"/>
</dbReference>
<name>A0A926VKE0_9CYAN</name>
<dbReference type="GO" id="GO:0046654">
    <property type="term" value="P:tetrahydrofolate biosynthetic process"/>
    <property type="evidence" value="ECO:0007669"/>
    <property type="project" value="TreeGrafter"/>
</dbReference>
<evidence type="ECO:0000256" key="5">
    <source>
        <dbReference type="ARBA" id="ARBA00012458"/>
    </source>
</evidence>
<dbReference type="PANTHER" id="PTHR20941:SF1">
    <property type="entry name" value="FOLIC ACID SYNTHESIS PROTEIN FOL1"/>
    <property type="match status" value="1"/>
</dbReference>
<accession>A0A926VKE0</accession>
<dbReference type="Proteomes" id="UP000641646">
    <property type="component" value="Unassembled WGS sequence"/>
</dbReference>
<dbReference type="EC" id="2.5.1.15" evidence="5 12"/>
<evidence type="ECO:0000256" key="10">
    <source>
        <dbReference type="ARBA" id="ARBA00022909"/>
    </source>
</evidence>
<dbReference type="AlphaFoldDB" id="A0A926VKE0"/>
<evidence type="ECO:0000256" key="11">
    <source>
        <dbReference type="ARBA" id="ARBA00030193"/>
    </source>
</evidence>
<comment type="catalytic activity">
    <reaction evidence="1">
        <text>(7,8-dihydropterin-6-yl)methyl diphosphate + 4-aminobenzoate = 7,8-dihydropteroate + diphosphate</text>
        <dbReference type="Rhea" id="RHEA:19949"/>
        <dbReference type="ChEBI" id="CHEBI:17836"/>
        <dbReference type="ChEBI" id="CHEBI:17839"/>
        <dbReference type="ChEBI" id="CHEBI:33019"/>
        <dbReference type="ChEBI" id="CHEBI:72950"/>
        <dbReference type="EC" id="2.5.1.15"/>
    </reaction>
</comment>
<dbReference type="FunFam" id="3.20.20.20:FF:000006">
    <property type="entry name" value="Dihydropteroate synthase"/>
    <property type="match status" value="1"/>
</dbReference>
<evidence type="ECO:0000256" key="4">
    <source>
        <dbReference type="ARBA" id="ARBA00009503"/>
    </source>
</evidence>
<reference evidence="14" key="1">
    <citation type="journal article" date="2015" name="ISME J.">
        <title>Draft Genome Sequence of Streptomyces incarnatus NRRL8089, which Produces the Nucleoside Antibiotic Sinefungin.</title>
        <authorList>
            <person name="Oshima K."/>
            <person name="Hattori M."/>
            <person name="Shimizu H."/>
            <person name="Fukuda K."/>
            <person name="Nemoto M."/>
            <person name="Inagaki K."/>
            <person name="Tamura T."/>
        </authorList>
    </citation>
    <scope>NUCLEOTIDE SEQUENCE</scope>
    <source>
        <strain evidence="14">FACHB-1375</strain>
    </source>
</reference>
<evidence type="ECO:0000256" key="3">
    <source>
        <dbReference type="ARBA" id="ARBA00004763"/>
    </source>
</evidence>
<dbReference type="PROSITE" id="PS00792">
    <property type="entry name" value="DHPS_1"/>
    <property type="match status" value="1"/>
</dbReference>
<keyword evidence="10 12" id="KW-0289">Folate biosynthesis</keyword>
<dbReference type="Pfam" id="PF00809">
    <property type="entry name" value="Pterin_bind"/>
    <property type="match status" value="1"/>
</dbReference>
<dbReference type="SUPFAM" id="SSF51717">
    <property type="entry name" value="Dihydropteroate synthetase-like"/>
    <property type="match status" value="1"/>
</dbReference>
<dbReference type="InterPro" id="IPR011005">
    <property type="entry name" value="Dihydropteroate_synth-like_sf"/>
</dbReference>
<evidence type="ECO:0000256" key="9">
    <source>
        <dbReference type="ARBA" id="ARBA00022842"/>
    </source>
</evidence>